<organism evidence="3">
    <name type="scientific">Malassezia obtusa</name>
    <dbReference type="NCBI Taxonomy" id="76774"/>
    <lineage>
        <taxon>Eukaryota</taxon>
        <taxon>Fungi</taxon>
        <taxon>Dikarya</taxon>
        <taxon>Basidiomycota</taxon>
        <taxon>Ustilaginomycotina</taxon>
        <taxon>Malasseziomycetes</taxon>
        <taxon>Malasseziales</taxon>
        <taxon>Malasseziaceae</taxon>
        <taxon>Malassezia</taxon>
    </lineage>
</organism>
<feature type="domain" description="Homing endonuclease LAGLIDADG" evidence="2">
    <location>
        <begin position="121"/>
        <end position="208"/>
    </location>
</feature>
<evidence type="ECO:0000313" key="3">
    <source>
        <dbReference type="EMBL" id="AUN28123.1"/>
    </source>
</evidence>
<protein>
    <recommendedName>
        <fullName evidence="2">Homing endonuclease LAGLIDADG domain-containing protein</fullName>
    </recommendedName>
</protein>
<name>A0A2I6QCL7_9BASI</name>
<accession>A0A2I6QCL7</accession>
<dbReference type="SUPFAM" id="SSF55608">
    <property type="entry name" value="Homing endonucleases"/>
    <property type="match status" value="2"/>
</dbReference>
<dbReference type="GO" id="GO:0004519">
    <property type="term" value="F:endonuclease activity"/>
    <property type="evidence" value="ECO:0007669"/>
    <property type="project" value="InterPro"/>
</dbReference>
<dbReference type="InterPro" id="IPR004860">
    <property type="entry name" value="LAGLIDADG_dom"/>
</dbReference>
<reference evidence="3" key="1">
    <citation type="submission" date="2017-04" db="EMBL/GenBank/DDBJ databases">
        <authorList>
            <person name="Afonso C.L."/>
            <person name="Miller P.J."/>
            <person name="Scott M.A."/>
            <person name="Spackman E."/>
            <person name="Goraichik I."/>
            <person name="Dimitrov K.M."/>
            <person name="Suarez D.L."/>
            <person name="Swayne D.E."/>
        </authorList>
    </citation>
    <scope>NUCLEOTIDE SEQUENCE</scope>
</reference>
<dbReference type="AlphaFoldDB" id="A0A2I6QCL7"/>
<evidence type="ECO:0000256" key="1">
    <source>
        <dbReference type="ARBA" id="ARBA00002670"/>
    </source>
</evidence>
<dbReference type="Gene3D" id="3.10.28.10">
    <property type="entry name" value="Homing endonucleases"/>
    <property type="match status" value="2"/>
</dbReference>
<dbReference type="Pfam" id="PF00961">
    <property type="entry name" value="LAGLIDADG_1"/>
    <property type="match status" value="2"/>
</dbReference>
<dbReference type="EMBL" id="KY911091">
    <property type="protein sequence ID" value="AUN28123.1"/>
    <property type="molecule type" value="Genomic_DNA"/>
</dbReference>
<evidence type="ECO:0000259" key="2">
    <source>
        <dbReference type="Pfam" id="PF00961"/>
    </source>
</evidence>
<gene>
    <name evidence="3" type="primary">orf347</name>
</gene>
<dbReference type="InterPro" id="IPR027434">
    <property type="entry name" value="Homing_endonucl"/>
</dbReference>
<geneLocation type="mitochondrion" evidence="3"/>
<feature type="domain" description="Homing endonuclease LAGLIDADG" evidence="2">
    <location>
        <begin position="228"/>
        <end position="318"/>
    </location>
</feature>
<keyword evidence="3" id="KW-0496">Mitochondrion</keyword>
<comment type="function">
    <text evidence="1">Mitochondrial DNA endonuclease involved in intron homing.</text>
</comment>
<sequence>MSLWPFVENYSNLTSNYAVCWNDLQYLNFNLNVDTNVLSTNSVSNLFIVFIIPNMKMKNKFLGNHKLFMNKFLNSKNDITKIQSAGNQRLITSLVGTSETTCVTTKKKNFINSDNKFNQWLAGLIDGDGCFLISKKGYCSLEITVSIEDIKMLRYIQNKIGGSIKLRSGAKAYRYRLHNKTNIIDIVHRVNGYIRNSKRIIQFHAICQKLNIDLNMPKNLDKSSSWYAGFFDADGSIILSIAKNKNPQLTIQVCNKEYKDVYDYQYTFGGSIYFDKSQNGYYKWSIQSKTDILNFYKYFQYTPFRSFKSKRFYLIEQYYNLIKLKAYRPDSDYHKAWTFFLNKWDYE</sequence>
<proteinExistence type="predicted"/>
<dbReference type="PANTHER" id="PTHR37520:SF1">
    <property type="entry name" value="INTRON-ENCODED DNA ENDONUCLEASE AI2A-RELATED"/>
    <property type="match status" value="1"/>
</dbReference>
<dbReference type="PANTHER" id="PTHR37520">
    <property type="entry name" value="INTRON-ENCODED DNA ENDONUCLEASE AI2A-RELATED"/>
    <property type="match status" value="1"/>
</dbReference>